<evidence type="ECO:0000313" key="1">
    <source>
        <dbReference type="EMBL" id="CAB4669646.1"/>
    </source>
</evidence>
<protein>
    <submittedName>
        <fullName evidence="1">Unannotated protein</fullName>
    </submittedName>
</protein>
<dbReference type="AlphaFoldDB" id="A0A6J6M6N2"/>
<reference evidence="1" key="1">
    <citation type="submission" date="2020-05" db="EMBL/GenBank/DDBJ databases">
        <authorList>
            <person name="Chiriac C."/>
            <person name="Salcher M."/>
            <person name="Ghai R."/>
            <person name="Kavagutti S V."/>
        </authorList>
    </citation>
    <scope>NUCLEOTIDE SEQUENCE</scope>
</reference>
<proteinExistence type="predicted"/>
<sequence length="112" mass="11711">MKDFGVRRETGSAAVLLIVAVAIGAAASIAAGSAGRIAVERAHAETVSELVVSAMASDRVSGYSQEDAERRSREIALRNGARVLRIVEVGERISATIEWSGSQGTSAAVLEW</sequence>
<name>A0A6J6M6N2_9ZZZZ</name>
<organism evidence="1">
    <name type="scientific">freshwater metagenome</name>
    <dbReference type="NCBI Taxonomy" id="449393"/>
    <lineage>
        <taxon>unclassified sequences</taxon>
        <taxon>metagenomes</taxon>
        <taxon>ecological metagenomes</taxon>
    </lineage>
</organism>
<dbReference type="EMBL" id="CAEZWM010000215">
    <property type="protein sequence ID" value="CAB4669646.1"/>
    <property type="molecule type" value="Genomic_DNA"/>
</dbReference>
<dbReference type="EMBL" id="CAFBOR010000006">
    <property type="protein sequence ID" value="CAB4976444.1"/>
    <property type="molecule type" value="Genomic_DNA"/>
</dbReference>
<gene>
    <name evidence="1" type="ORF">UFOPK2242_01386</name>
    <name evidence="2" type="ORF">UFOPK3974_00104</name>
</gene>
<accession>A0A6J6M6N2</accession>
<evidence type="ECO:0000313" key="2">
    <source>
        <dbReference type="EMBL" id="CAB4976444.1"/>
    </source>
</evidence>